<dbReference type="GO" id="GO:0005524">
    <property type="term" value="F:ATP binding"/>
    <property type="evidence" value="ECO:0007669"/>
    <property type="project" value="InterPro"/>
</dbReference>
<accession>A0AAE3ZBH0</accession>
<dbReference type="InterPro" id="IPR003959">
    <property type="entry name" value="ATPase_AAA_core"/>
</dbReference>
<reference evidence="2" key="1">
    <citation type="submission" date="2023-07" db="EMBL/GenBank/DDBJ databases">
        <title>Sequencing the genomes of 1000 actinobacteria strains.</title>
        <authorList>
            <person name="Klenk H.-P."/>
        </authorList>
    </citation>
    <scope>NUCLEOTIDE SEQUENCE</scope>
    <source>
        <strain evidence="2">DSM 45977</strain>
    </source>
</reference>
<dbReference type="EMBL" id="JAVDXW010000001">
    <property type="protein sequence ID" value="MDR7300601.1"/>
    <property type="molecule type" value="Genomic_DNA"/>
</dbReference>
<dbReference type="Pfam" id="PF13304">
    <property type="entry name" value="AAA_21"/>
    <property type="match status" value="1"/>
</dbReference>
<dbReference type="Gene3D" id="3.40.50.300">
    <property type="entry name" value="P-loop containing nucleotide triphosphate hydrolases"/>
    <property type="match status" value="1"/>
</dbReference>
<dbReference type="RefSeq" id="WP_310269644.1">
    <property type="nucleotide sequence ID" value="NZ_JAVDXW010000001.1"/>
</dbReference>
<evidence type="ECO:0000259" key="1">
    <source>
        <dbReference type="Pfam" id="PF13304"/>
    </source>
</evidence>
<comment type="caution">
    <text evidence="2">The sequence shown here is derived from an EMBL/GenBank/DDBJ whole genome shotgun (WGS) entry which is preliminary data.</text>
</comment>
<proteinExistence type="predicted"/>
<dbReference type="PANTHER" id="PTHR40396">
    <property type="entry name" value="ATPASE-LIKE PROTEIN"/>
    <property type="match status" value="1"/>
</dbReference>
<feature type="domain" description="ATPase AAA-type core" evidence="1">
    <location>
        <begin position="13"/>
        <end position="329"/>
    </location>
</feature>
<evidence type="ECO:0000313" key="3">
    <source>
        <dbReference type="Proteomes" id="UP001180845"/>
    </source>
</evidence>
<dbReference type="SUPFAM" id="SSF52540">
    <property type="entry name" value="P-loop containing nucleoside triphosphate hydrolases"/>
    <property type="match status" value="1"/>
</dbReference>
<keyword evidence="3" id="KW-1185">Reference proteome</keyword>
<dbReference type="InterPro" id="IPR027417">
    <property type="entry name" value="P-loop_NTPase"/>
</dbReference>
<sequence length="351" mass="39951">MPSYDRDRMAVPVAAIYGANASGKSNLLDGFHFMREAVLRSLGDWDAEGGVPRHPYRLDAGAQAELSTYVIEMVIESVPYMYGFTVDDERVREEWLYSYPEKRRRLLFERENDDFKFGTKLGESKGKLQSLQELTRGNCLFLSAAVQFGIDSFMPVYHWFRISFVVGRKSNFLRRSTGRLARRIASYLEAGDASRRMLVGLVSAADSGITDIYVEETEDPKHVPRLERLLRDANERQDADEVSRISQQIEQVRADGPRTMTEVKMVHGNYSRPFDIHDESAGTQAWFELLPDVLDALDRGRVLLVDEIDTSLHPLLTSRLVGLFQDEQTKPVRCAVDLHHARHEPTGHDDG</sequence>
<dbReference type="PANTHER" id="PTHR40396:SF1">
    <property type="entry name" value="ATPASE AAA-TYPE CORE DOMAIN-CONTAINING PROTEIN"/>
    <property type="match status" value="1"/>
</dbReference>
<gene>
    <name evidence="2" type="ORF">JOF55_000782</name>
</gene>
<protein>
    <recommendedName>
        <fullName evidence="1">ATPase AAA-type core domain-containing protein</fullName>
    </recommendedName>
</protein>
<dbReference type="AlphaFoldDB" id="A0AAE3ZBH0"/>
<dbReference type="Proteomes" id="UP001180845">
    <property type="component" value="Unassembled WGS sequence"/>
</dbReference>
<name>A0AAE3ZBH0_9ACTN</name>
<dbReference type="GO" id="GO:0016887">
    <property type="term" value="F:ATP hydrolysis activity"/>
    <property type="evidence" value="ECO:0007669"/>
    <property type="project" value="InterPro"/>
</dbReference>
<evidence type="ECO:0000313" key="2">
    <source>
        <dbReference type="EMBL" id="MDR7300601.1"/>
    </source>
</evidence>
<organism evidence="2 3">
    <name type="scientific">Haloactinomyces albus</name>
    <dbReference type="NCBI Taxonomy" id="1352928"/>
    <lineage>
        <taxon>Bacteria</taxon>
        <taxon>Bacillati</taxon>
        <taxon>Actinomycetota</taxon>
        <taxon>Actinomycetes</taxon>
        <taxon>Actinopolysporales</taxon>
        <taxon>Actinopolysporaceae</taxon>
        <taxon>Haloactinomyces</taxon>
    </lineage>
</organism>